<evidence type="ECO:0000313" key="2">
    <source>
        <dbReference type="EMBL" id="RCJ39067.1"/>
    </source>
</evidence>
<accession>A0A367RR75</accession>
<gene>
    <name evidence="2" type="ORF">A6770_39165</name>
</gene>
<evidence type="ECO:0000256" key="1">
    <source>
        <dbReference type="SAM" id="MobiDB-lite"/>
    </source>
</evidence>
<evidence type="ECO:0000313" key="3">
    <source>
        <dbReference type="Proteomes" id="UP000252107"/>
    </source>
</evidence>
<reference evidence="2" key="1">
    <citation type="submission" date="2016-04" db="EMBL/GenBank/DDBJ databases">
        <authorList>
            <person name="Tabuchi Yagui T.R."/>
        </authorList>
    </citation>
    <scope>NUCLEOTIDE SEQUENCE [LARGE SCALE GENOMIC DNA]</scope>
    <source>
        <strain evidence="2">NIES-26</strain>
    </source>
</reference>
<keyword evidence="3" id="KW-1185">Reference proteome</keyword>
<name>A0A367RR75_9NOSO</name>
<feature type="compositionally biased region" description="Polar residues" evidence="1">
    <location>
        <begin position="30"/>
        <end position="80"/>
    </location>
</feature>
<comment type="caution">
    <text evidence="2">The sequence shown here is derived from an EMBL/GenBank/DDBJ whole genome shotgun (WGS) entry which is preliminary data.</text>
</comment>
<organism evidence="2 3">
    <name type="scientific">Nostoc minutum NIES-26</name>
    <dbReference type="NCBI Taxonomy" id="1844469"/>
    <lineage>
        <taxon>Bacteria</taxon>
        <taxon>Bacillati</taxon>
        <taxon>Cyanobacteriota</taxon>
        <taxon>Cyanophyceae</taxon>
        <taxon>Nostocales</taxon>
        <taxon>Nostocaceae</taxon>
        <taxon>Nostoc</taxon>
    </lineage>
</organism>
<dbReference type="AlphaFoldDB" id="A0A367RR75"/>
<dbReference type="Proteomes" id="UP000252107">
    <property type="component" value="Unassembled WGS sequence"/>
</dbReference>
<proteinExistence type="predicted"/>
<sequence>MDMIKDYLRSCCGRRNNTENNTPETDPLIRQSTRNSQETNNPISRMPSNVSRQQTHSSNLLSSTSAYPPEQQAQSSQNSDIERINQLSQDDNVPEHLRNIMTELYEVSKNTDIESQGGGAAYTSRKFKNGTLDKHEVKYHGHVKDEAERVGNLVHELTHRSVVDKFNTDYVNYTNPPENEVEEAKFSSNGERMTNEGKRQDQRKVQSVDNAIRVKLTSLQKLTLEDKNLSKEQKVKVRDKLTYGIQNAHKEFDTVINQISVWLHYWNITPDKSQLAQKLKEIAAQNHMERESRTRIVEAIDEQPNLNWATQKIT</sequence>
<dbReference type="EMBL" id="LXQD01000082">
    <property type="protein sequence ID" value="RCJ39067.1"/>
    <property type="molecule type" value="Genomic_DNA"/>
</dbReference>
<protein>
    <submittedName>
        <fullName evidence="2">Uncharacterized protein</fullName>
    </submittedName>
</protein>
<feature type="region of interest" description="Disordered" evidence="1">
    <location>
        <begin position="13"/>
        <end position="80"/>
    </location>
</feature>